<dbReference type="AlphaFoldDB" id="A0A151AEV8"/>
<dbReference type="RefSeq" id="WP_066380735.1">
    <property type="nucleotide sequence ID" value="NZ_LTAZ01000004.1"/>
</dbReference>
<evidence type="ECO:0000313" key="1">
    <source>
        <dbReference type="EMBL" id="KYH26199.1"/>
    </source>
</evidence>
<accession>A0A151AEV8</accession>
<protein>
    <submittedName>
        <fullName evidence="1">Uncharacterized protein</fullName>
    </submittedName>
</protein>
<organism evidence="1 2">
    <name type="scientific">Halalkalicoccus paucihalophilus</name>
    <dbReference type="NCBI Taxonomy" id="1008153"/>
    <lineage>
        <taxon>Archaea</taxon>
        <taxon>Methanobacteriati</taxon>
        <taxon>Methanobacteriota</taxon>
        <taxon>Stenosarchaea group</taxon>
        <taxon>Halobacteria</taxon>
        <taxon>Halobacteriales</taxon>
        <taxon>Halococcaceae</taxon>
        <taxon>Halalkalicoccus</taxon>
    </lineage>
</organism>
<reference evidence="1 2" key="1">
    <citation type="submission" date="2016-02" db="EMBL/GenBank/DDBJ databases">
        <title>Genome sequence of Halalkalicoccus paucihalophilus DSM 24557.</title>
        <authorList>
            <person name="Poehlein A."/>
            <person name="Daniel R."/>
        </authorList>
    </citation>
    <scope>NUCLEOTIDE SEQUENCE [LARGE SCALE GENOMIC DNA]</scope>
    <source>
        <strain evidence="1 2">DSM 24557</strain>
    </source>
</reference>
<dbReference type="EMBL" id="LTAZ01000004">
    <property type="protein sequence ID" value="KYH26199.1"/>
    <property type="molecule type" value="Genomic_DNA"/>
</dbReference>
<comment type="caution">
    <text evidence="1">The sequence shown here is derived from an EMBL/GenBank/DDBJ whole genome shotgun (WGS) entry which is preliminary data.</text>
</comment>
<name>A0A151AEV8_9EURY</name>
<keyword evidence="2" id="KW-1185">Reference proteome</keyword>
<gene>
    <name evidence="1" type="ORF">HAPAU_12940</name>
</gene>
<dbReference type="Proteomes" id="UP000075321">
    <property type="component" value="Unassembled WGS sequence"/>
</dbReference>
<evidence type="ECO:0000313" key="2">
    <source>
        <dbReference type="Proteomes" id="UP000075321"/>
    </source>
</evidence>
<sequence>MTVVVTWVDTSDEDEVCTDGLSSDDYEVRLEFESLPSAITAIERDYQDEEYATTTEIDTD</sequence>
<proteinExistence type="predicted"/>
<dbReference type="PATRIC" id="fig|1008153.3.peg.1303"/>